<feature type="domain" description="3-octaprenyl-4-hydroxybenzoate carboxy-lyase-like N-terminal" evidence="13">
    <location>
        <begin position="10"/>
        <end position="88"/>
    </location>
</feature>
<dbReference type="InterPro" id="IPR023677">
    <property type="entry name" value="UbiD_bacteria"/>
</dbReference>
<gene>
    <name evidence="11" type="primary">ubiD</name>
    <name evidence="15" type="ORF">C798_20815</name>
</gene>
<comment type="function">
    <text evidence="11">Catalyzes the decarboxylation of 3-octaprenyl-4-hydroxy benzoate to 2-octaprenylphenol, an intermediate step in ubiquinone biosynthesis.</text>
</comment>
<dbReference type="Proteomes" id="UP000501648">
    <property type="component" value="Chromosome"/>
</dbReference>
<dbReference type="EMBL" id="CP008956">
    <property type="protein sequence ID" value="QJQ02576.1"/>
    <property type="molecule type" value="Genomic_DNA"/>
</dbReference>
<comment type="cofactor">
    <cofactor evidence="11">
        <name>Mn(2+)</name>
        <dbReference type="ChEBI" id="CHEBI:29035"/>
    </cofactor>
</comment>
<name>A0A6M3ZVK2_9BURK</name>
<dbReference type="InterPro" id="IPR049383">
    <property type="entry name" value="UbiD-like_N"/>
</dbReference>
<evidence type="ECO:0000259" key="13">
    <source>
        <dbReference type="Pfam" id="PF20695"/>
    </source>
</evidence>
<feature type="domain" description="3-octaprenyl-4-hydroxybenzoate carboxy-lyase-like Rift-related" evidence="12">
    <location>
        <begin position="122"/>
        <end position="329"/>
    </location>
</feature>
<keyword evidence="8 11" id="KW-0472">Membrane</keyword>
<comment type="pathway">
    <text evidence="11">Cofactor biosynthesis; ubiquinone biosynthesis.</text>
</comment>
<comment type="cofactor">
    <cofactor evidence="11">
        <name>prenylated FMN</name>
        <dbReference type="ChEBI" id="CHEBI:87746"/>
    </cofactor>
    <text evidence="11">Binds 1 prenylated FMN per subunit.</text>
</comment>
<dbReference type="PANTHER" id="PTHR30108">
    <property type="entry name" value="3-OCTAPRENYL-4-HYDROXYBENZOATE CARBOXY-LYASE-RELATED"/>
    <property type="match status" value="1"/>
</dbReference>
<evidence type="ECO:0000259" key="14">
    <source>
        <dbReference type="Pfam" id="PF20696"/>
    </source>
</evidence>
<dbReference type="GO" id="GO:0046872">
    <property type="term" value="F:metal ion binding"/>
    <property type="evidence" value="ECO:0007669"/>
    <property type="project" value="UniProtKB-KW"/>
</dbReference>
<dbReference type="AlphaFoldDB" id="A0A6M3ZVK2"/>
<dbReference type="InterPro" id="IPR048304">
    <property type="entry name" value="UbiD_Rift_dom"/>
</dbReference>
<dbReference type="Gene3D" id="1.20.5.570">
    <property type="entry name" value="Single helix bin"/>
    <property type="match status" value="1"/>
</dbReference>
<evidence type="ECO:0000256" key="9">
    <source>
        <dbReference type="ARBA" id="ARBA00023211"/>
    </source>
</evidence>
<accession>A0A6M3ZVK2</accession>
<dbReference type="Pfam" id="PF01977">
    <property type="entry name" value="UbiD"/>
    <property type="match status" value="1"/>
</dbReference>
<feature type="domain" description="3-octaprenyl-4-hydroxybenzoate carboxy-lyase-like C-terminal" evidence="14">
    <location>
        <begin position="335"/>
        <end position="459"/>
    </location>
</feature>
<keyword evidence="6 11" id="KW-0479">Metal-binding</keyword>
<dbReference type="GO" id="GO:0005829">
    <property type="term" value="C:cytosol"/>
    <property type="evidence" value="ECO:0007669"/>
    <property type="project" value="TreeGrafter"/>
</dbReference>
<protein>
    <recommendedName>
        <fullName evidence="11">3-octaprenyl-4-hydroxybenzoate carboxy-lyase</fullName>
        <ecNumber evidence="11">4.1.1.98</ecNumber>
    </recommendedName>
    <alternativeName>
        <fullName evidence="11">Polyprenyl p-hydroxybenzoate decarboxylase</fullName>
    </alternativeName>
</protein>
<keyword evidence="9 11" id="KW-0464">Manganese</keyword>
<dbReference type="RefSeq" id="WP_017452185.1">
    <property type="nucleotide sequence ID" value="NZ_CP008956.1"/>
</dbReference>
<dbReference type="HAMAP" id="MF_01636">
    <property type="entry name" value="UbiD"/>
    <property type="match status" value="1"/>
</dbReference>
<keyword evidence="2 11" id="KW-1003">Cell membrane</keyword>
<evidence type="ECO:0000256" key="10">
    <source>
        <dbReference type="ARBA" id="ARBA00023239"/>
    </source>
</evidence>
<evidence type="ECO:0000259" key="12">
    <source>
        <dbReference type="Pfam" id="PF01977"/>
    </source>
</evidence>
<dbReference type="NCBIfam" id="TIGR00148">
    <property type="entry name" value="UbiD family decarboxylase"/>
    <property type="match status" value="1"/>
</dbReference>
<reference evidence="15 16" key="1">
    <citation type="journal article" date="2012" name="J. Bacteriol.">
        <title>Genome sequence of the pathogenic Herbaspirillum seropedicae strain Os34, isolated from rice roots.</title>
        <authorList>
            <person name="Ye W."/>
            <person name="Ye S."/>
            <person name="Liu J."/>
            <person name="Chang S."/>
            <person name="Chen M."/>
            <person name="Zhu B."/>
            <person name="Guo L."/>
            <person name="An Q."/>
        </authorList>
    </citation>
    <scope>NUCLEOTIDE SEQUENCE [LARGE SCALE GENOMIC DNA]</scope>
    <source>
        <strain evidence="15 16">Os34</strain>
    </source>
</reference>
<keyword evidence="3 11" id="KW-0285">Flavoprotein</keyword>
<keyword evidence="4 11" id="KW-0288">FMN</keyword>
<evidence type="ECO:0000256" key="11">
    <source>
        <dbReference type="HAMAP-Rule" id="MF_01636"/>
    </source>
</evidence>
<feature type="binding site" evidence="11">
    <location>
        <position position="238"/>
    </location>
    <ligand>
        <name>Mn(2+)</name>
        <dbReference type="ChEBI" id="CHEBI:29035"/>
    </ligand>
</feature>
<comment type="subunit">
    <text evidence="11">Homohexamer.</text>
</comment>
<evidence type="ECO:0000313" key="15">
    <source>
        <dbReference type="EMBL" id="QJQ02576.1"/>
    </source>
</evidence>
<dbReference type="GO" id="GO:0006744">
    <property type="term" value="P:ubiquinone biosynthetic process"/>
    <property type="evidence" value="ECO:0007669"/>
    <property type="project" value="UniProtKB-UniRule"/>
</dbReference>
<dbReference type="SUPFAM" id="SSF50475">
    <property type="entry name" value="FMN-binding split barrel"/>
    <property type="match status" value="1"/>
</dbReference>
<dbReference type="PANTHER" id="PTHR30108:SF17">
    <property type="entry name" value="FERULIC ACID DECARBOXYLASE 1"/>
    <property type="match status" value="1"/>
</dbReference>
<evidence type="ECO:0000256" key="1">
    <source>
        <dbReference type="ARBA" id="ARBA00010021"/>
    </source>
</evidence>
<organism evidence="15 16">
    <name type="scientific">Herbaspirillum rubrisubalbicans Os34</name>
    <dbReference type="NCBI Taxonomy" id="1235827"/>
    <lineage>
        <taxon>Bacteria</taxon>
        <taxon>Pseudomonadati</taxon>
        <taxon>Pseudomonadota</taxon>
        <taxon>Betaproteobacteria</taxon>
        <taxon>Burkholderiales</taxon>
        <taxon>Oxalobacteraceae</taxon>
        <taxon>Herbaspirillum</taxon>
    </lineage>
</organism>
<feature type="binding site" evidence="11">
    <location>
        <begin position="189"/>
        <end position="191"/>
    </location>
    <ligand>
        <name>prenylated FMN</name>
        <dbReference type="ChEBI" id="CHEBI:87746"/>
    </ligand>
</feature>
<dbReference type="NCBIfam" id="NF008175">
    <property type="entry name" value="PRK10922.1"/>
    <property type="match status" value="1"/>
</dbReference>
<comment type="catalytic activity">
    <reaction evidence="11">
        <text>a 4-hydroxy-3-(all-trans-polyprenyl)benzoate + H(+) = a 2-(all-trans-polyprenyl)phenol + CO2</text>
        <dbReference type="Rhea" id="RHEA:41680"/>
        <dbReference type="Rhea" id="RHEA-COMP:9514"/>
        <dbReference type="Rhea" id="RHEA-COMP:9516"/>
        <dbReference type="ChEBI" id="CHEBI:1269"/>
        <dbReference type="ChEBI" id="CHEBI:15378"/>
        <dbReference type="ChEBI" id="CHEBI:16526"/>
        <dbReference type="ChEBI" id="CHEBI:78396"/>
        <dbReference type="EC" id="4.1.1.98"/>
    </reaction>
</comment>
<feature type="binding site" evidence="11">
    <location>
        <position position="172"/>
    </location>
    <ligand>
        <name>Mn(2+)</name>
        <dbReference type="ChEBI" id="CHEBI:29035"/>
    </ligand>
</feature>
<dbReference type="InterPro" id="IPR002830">
    <property type="entry name" value="UbiD"/>
</dbReference>
<feature type="binding site" evidence="11">
    <location>
        <begin position="175"/>
        <end position="177"/>
    </location>
    <ligand>
        <name>prenylated FMN</name>
        <dbReference type="ChEBI" id="CHEBI:87746"/>
    </ligand>
</feature>
<dbReference type="GO" id="GO:0008694">
    <property type="term" value="F:4-hydroxy-3-polyprenylbenzoate decarboxylase activity"/>
    <property type="evidence" value="ECO:0007669"/>
    <property type="project" value="UniProtKB-UniRule"/>
</dbReference>
<evidence type="ECO:0000256" key="8">
    <source>
        <dbReference type="ARBA" id="ARBA00023136"/>
    </source>
</evidence>
<keyword evidence="10 11" id="KW-0456">Lyase</keyword>
<sequence length="494" mass="55441">MKYTDLRDFISKLQQKGELKRVSHPVSSHLEMTEIADRTLRAEGPALLFEQVDQKNIPVLANLFGTPHRVALGMGAQSISELRRIGHLLARLKEPEPPKGIKDVLDLGGLVKSLWDMAPKERGSAPCQDVVWEGQDVDLSRLPIQHCWPGDIAPLITWGLVITKGPHKKRQNLGIYRQQVLGPNKVIMRWLAHRGGALDFREHCIAHPGQPYPVVVALGADPATILGAVTPVPDSLSEYQFAGLLRGSRTELVKAMGSDLRVPASAEIVLEGHIYPDEHHASGFEHALEGPYGDHTGYYNEQDWFPVFTIDRITMRRDAIYHSTYTGKPPDEPAVLGVALNEVFVPLLQKQFAEITDFYLPPEGCSYRMAVVQMKKSYAGHAKRVMFGVWSFLRQFMYTKFIVVVDEDVDIRDWKEVIWAITTRVDPVRDTVLVDNTPIDYLDFASPISGLGSKMGIDATNKWPGETNREWGTPIVMSDEVKKRVDTIWKDLGI</sequence>
<dbReference type="EC" id="4.1.1.98" evidence="11"/>
<evidence type="ECO:0000256" key="5">
    <source>
        <dbReference type="ARBA" id="ARBA00022688"/>
    </source>
</evidence>
<dbReference type="InterPro" id="IPR049381">
    <property type="entry name" value="UbiD-like_C"/>
</dbReference>
<dbReference type="GO" id="GO:0005886">
    <property type="term" value="C:plasma membrane"/>
    <property type="evidence" value="ECO:0007669"/>
    <property type="project" value="UniProtKB-SubCell"/>
</dbReference>
<comment type="similarity">
    <text evidence="1 11">Belongs to the UbiD family.</text>
</comment>
<proteinExistence type="inferred from homology"/>
<evidence type="ECO:0000256" key="6">
    <source>
        <dbReference type="ARBA" id="ARBA00022723"/>
    </source>
</evidence>
<dbReference type="UniPathway" id="UPA00232"/>
<dbReference type="FunFam" id="3.40.1670.10:FF:000001">
    <property type="entry name" value="3-octaprenyl-4-hydroxybenzoate carboxy-lyase"/>
    <property type="match status" value="1"/>
</dbReference>
<dbReference type="Pfam" id="PF20695">
    <property type="entry name" value="UbiD_N"/>
    <property type="match status" value="1"/>
</dbReference>
<evidence type="ECO:0000313" key="16">
    <source>
        <dbReference type="Proteomes" id="UP000501648"/>
    </source>
</evidence>
<keyword evidence="7 11" id="KW-0210">Decarboxylase</keyword>
<keyword evidence="5 11" id="KW-0831">Ubiquinone biosynthesis</keyword>
<feature type="active site" description="Proton donor" evidence="11">
    <location>
        <position position="294"/>
    </location>
</feature>
<dbReference type="SUPFAM" id="SSF143968">
    <property type="entry name" value="UbiD C-terminal domain-like"/>
    <property type="match status" value="1"/>
</dbReference>
<evidence type="ECO:0000256" key="2">
    <source>
        <dbReference type="ARBA" id="ARBA00022475"/>
    </source>
</evidence>
<evidence type="ECO:0000256" key="7">
    <source>
        <dbReference type="ARBA" id="ARBA00022793"/>
    </source>
</evidence>
<dbReference type="Gene3D" id="3.40.1670.10">
    <property type="entry name" value="UbiD C-terminal domain-like"/>
    <property type="match status" value="1"/>
</dbReference>
<evidence type="ECO:0000256" key="3">
    <source>
        <dbReference type="ARBA" id="ARBA00022630"/>
    </source>
</evidence>
<dbReference type="Pfam" id="PF20696">
    <property type="entry name" value="UbiD_C"/>
    <property type="match status" value="1"/>
</dbReference>
<comment type="subcellular location">
    <subcellularLocation>
        <location evidence="11">Cell membrane</location>
        <topology evidence="11">Peripheral membrane protein</topology>
    </subcellularLocation>
</comment>
<feature type="binding site" evidence="11">
    <location>
        <begin position="194"/>
        <end position="195"/>
    </location>
    <ligand>
        <name>prenylated FMN</name>
        <dbReference type="ChEBI" id="CHEBI:87746"/>
    </ligand>
</feature>
<evidence type="ECO:0000256" key="4">
    <source>
        <dbReference type="ARBA" id="ARBA00022643"/>
    </source>
</evidence>